<dbReference type="EMBL" id="DXDX01000197">
    <property type="protein sequence ID" value="HIY22378.1"/>
    <property type="molecule type" value="Genomic_DNA"/>
</dbReference>
<dbReference type="Gene3D" id="3.10.50.10">
    <property type="match status" value="1"/>
</dbReference>
<reference evidence="5" key="2">
    <citation type="submission" date="2021-04" db="EMBL/GenBank/DDBJ databases">
        <authorList>
            <person name="Gilroy R."/>
        </authorList>
    </citation>
    <scope>NUCLEOTIDE SEQUENCE</scope>
    <source>
        <strain evidence="5">ChiBcec16_6824</strain>
    </source>
</reference>
<dbReference type="PANTHER" id="PTHR46066">
    <property type="entry name" value="CHITINASE DOMAIN-CONTAINING PROTEIN 1 FAMILY MEMBER"/>
    <property type="match status" value="1"/>
</dbReference>
<proteinExistence type="predicted"/>
<comment type="caution">
    <text evidence="5">The sequence shown here is derived from an EMBL/GenBank/DDBJ whole genome shotgun (WGS) entry which is preliminary data.</text>
</comment>
<dbReference type="Pfam" id="PF00395">
    <property type="entry name" value="SLH"/>
    <property type="match status" value="2"/>
</dbReference>
<evidence type="ECO:0000256" key="1">
    <source>
        <dbReference type="ARBA" id="ARBA00022737"/>
    </source>
</evidence>
<feature type="domain" description="GH18" evidence="4">
    <location>
        <begin position="196"/>
        <end position="551"/>
    </location>
</feature>
<feature type="domain" description="SLH" evidence="3">
    <location>
        <begin position="83"/>
        <end position="144"/>
    </location>
</feature>
<dbReference type="InterPro" id="IPR001223">
    <property type="entry name" value="Glyco_hydro18_cat"/>
</dbReference>
<dbReference type="SMART" id="SM00636">
    <property type="entry name" value="Glyco_18"/>
    <property type="match status" value="1"/>
</dbReference>
<keyword evidence="2" id="KW-0732">Signal</keyword>
<dbReference type="GO" id="GO:0005975">
    <property type="term" value="P:carbohydrate metabolic process"/>
    <property type="evidence" value="ECO:0007669"/>
    <property type="project" value="InterPro"/>
</dbReference>
<dbReference type="SUPFAM" id="SSF51445">
    <property type="entry name" value="(Trans)glycosidases"/>
    <property type="match status" value="1"/>
</dbReference>
<reference evidence="5" key="1">
    <citation type="journal article" date="2021" name="PeerJ">
        <title>Extensive microbial diversity within the chicken gut microbiome revealed by metagenomics and culture.</title>
        <authorList>
            <person name="Gilroy R."/>
            <person name="Ravi A."/>
            <person name="Getino M."/>
            <person name="Pursley I."/>
            <person name="Horton D.L."/>
            <person name="Alikhan N.F."/>
            <person name="Baker D."/>
            <person name="Gharbi K."/>
            <person name="Hall N."/>
            <person name="Watson M."/>
            <person name="Adriaenssens E.M."/>
            <person name="Foster-Nyarko E."/>
            <person name="Jarju S."/>
            <person name="Secka A."/>
            <person name="Antonio M."/>
            <person name="Oren A."/>
            <person name="Chaudhuri R.R."/>
            <person name="La Ragione R."/>
            <person name="Hildebrand F."/>
            <person name="Pallen M.J."/>
        </authorList>
    </citation>
    <scope>NUCLEOTIDE SEQUENCE</scope>
    <source>
        <strain evidence="5">ChiBcec16_6824</strain>
    </source>
</reference>
<dbReference type="PROSITE" id="PS51272">
    <property type="entry name" value="SLH"/>
    <property type="match status" value="2"/>
</dbReference>
<organism evidence="5 6">
    <name type="scientific">Candidatus Flavonifractor merdigallinarum</name>
    <dbReference type="NCBI Taxonomy" id="2838589"/>
    <lineage>
        <taxon>Bacteria</taxon>
        <taxon>Bacillati</taxon>
        <taxon>Bacillota</taxon>
        <taxon>Clostridia</taxon>
        <taxon>Eubacteriales</taxon>
        <taxon>Oscillospiraceae</taxon>
        <taxon>Flavonifractor</taxon>
    </lineage>
</organism>
<name>A0A9D1YAQ7_9FIRM</name>
<feature type="domain" description="SLH" evidence="3">
    <location>
        <begin position="22"/>
        <end position="82"/>
    </location>
</feature>
<accession>A0A9D1YAQ7</accession>
<dbReference type="InterPro" id="IPR001119">
    <property type="entry name" value="SLH_dom"/>
</dbReference>
<protein>
    <submittedName>
        <fullName evidence="5">S-layer homology domain-containing protein</fullName>
    </submittedName>
</protein>
<gene>
    <name evidence="5" type="ORF">H9841_10835</name>
</gene>
<evidence type="ECO:0000259" key="3">
    <source>
        <dbReference type="PROSITE" id="PS51272"/>
    </source>
</evidence>
<dbReference type="InterPro" id="IPR011583">
    <property type="entry name" value="Chitinase_II/V-like_cat"/>
</dbReference>
<dbReference type="GO" id="GO:0008061">
    <property type="term" value="F:chitin binding"/>
    <property type="evidence" value="ECO:0007669"/>
    <property type="project" value="InterPro"/>
</dbReference>
<evidence type="ECO:0000313" key="5">
    <source>
        <dbReference type="EMBL" id="HIY22378.1"/>
    </source>
</evidence>
<dbReference type="Gene3D" id="3.20.20.80">
    <property type="entry name" value="Glycosidases"/>
    <property type="match status" value="1"/>
</dbReference>
<dbReference type="Proteomes" id="UP000823868">
    <property type="component" value="Unassembled WGS sequence"/>
</dbReference>
<evidence type="ECO:0000256" key="2">
    <source>
        <dbReference type="SAM" id="SignalP"/>
    </source>
</evidence>
<dbReference type="Pfam" id="PF00704">
    <property type="entry name" value="Glyco_hydro_18"/>
    <property type="match status" value="1"/>
</dbReference>
<dbReference type="PROSITE" id="PS51910">
    <property type="entry name" value="GH18_2"/>
    <property type="match status" value="1"/>
</dbReference>
<dbReference type="PANTHER" id="PTHR46066:SF2">
    <property type="entry name" value="CHITINASE DOMAIN-CONTAINING PROTEIN 1"/>
    <property type="match status" value="1"/>
</dbReference>
<evidence type="ECO:0000259" key="4">
    <source>
        <dbReference type="PROSITE" id="PS51910"/>
    </source>
</evidence>
<keyword evidence="1" id="KW-0677">Repeat</keyword>
<feature type="chain" id="PRO_5038624738" evidence="2">
    <location>
        <begin position="25"/>
        <end position="551"/>
    </location>
</feature>
<dbReference type="InterPro" id="IPR017853">
    <property type="entry name" value="GH"/>
</dbReference>
<evidence type="ECO:0000313" key="6">
    <source>
        <dbReference type="Proteomes" id="UP000823868"/>
    </source>
</evidence>
<dbReference type="AlphaFoldDB" id="A0A9D1YAQ7"/>
<sequence length="551" mass="59792">MKRRLAAAALAAALCAVPPLSISAASYSDTAGHWAAAMIDKATQYGLMVGDDTGSFRPDEYLNRASFVTVLCQMFDWTVEKPSSPSYIDCPATHWAYGYVETARAHGVMDSSGAFRPDDQISREEMAVMLVRALGYQNLAEQAAGSENPFSDVTRNQGYLTLAWQIGMVSGIQEGGKLLFKPNLSATRAEAATMLVQVYERYTSKLDWLHGFYAISSYSQIGLAASMDAVSVGWARMEYTAQTGPTVNTTSAGGNGWVVPQDPTAATSYFQKEQLPYNLCVFGSAYDTVTLASGGTTSTVAAVTATSESRAQAIRALVNQAASYSGITIDFEGLKNKNGLKESFSTFMTELRAALPAGKSLYVCVQPGPYNDGFNFRTLGQVCDKVILMAHDYRPPVSDLKVGSVPSESFAVTPFSKIYAALTEITDPQTGVQDKSKIALAVSMDTTGFQIDEAGRVVKSEYVRPALETLSKRLAQSNTTVTYSATARNPYAIYTDEAGLRYKVWYEDARSITDKIVLARMFGINGLSIWRLGNIPTYSNYDIWSAVVAQR</sequence>
<dbReference type="InterPro" id="IPR029070">
    <property type="entry name" value="Chitinase_insertion_sf"/>
</dbReference>
<feature type="signal peptide" evidence="2">
    <location>
        <begin position="1"/>
        <end position="24"/>
    </location>
</feature>